<evidence type="ECO:0000256" key="1">
    <source>
        <dbReference type="ARBA" id="ARBA00001913"/>
    </source>
</evidence>
<proteinExistence type="inferred from homology"/>
<evidence type="ECO:0000256" key="4">
    <source>
        <dbReference type="ARBA" id="ARBA00022837"/>
    </source>
</evidence>
<dbReference type="SUPFAM" id="SSF101887">
    <property type="entry name" value="Apyrase"/>
    <property type="match status" value="1"/>
</dbReference>
<protein>
    <recommendedName>
        <fullName evidence="8">Apyrase</fullName>
    </recommendedName>
</protein>
<feature type="binding site" evidence="6">
    <location>
        <position position="4"/>
    </location>
    <ligand>
        <name>Ca(2+)</name>
        <dbReference type="ChEBI" id="CHEBI:29108"/>
    </ligand>
</feature>
<dbReference type="PANTHER" id="PTHR13023:SF3">
    <property type="entry name" value="SOLUBLE CALCIUM-ACTIVATED NUCLEOTIDASE 1"/>
    <property type="match status" value="1"/>
</dbReference>
<feature type="binding site" evidence="6">
    <location>
        <position position="73"/>
    </location>
    <ligand>
        <name>Ca(2+)</name>
        <dbReference type="ChEBI" id="CHEBI:29108"/>
    </ligand>
</feature>
<dbReference type="AlphaFoldDB" id="A0A7S0C717"/>
<dbReference type="GO" id="GO:0005509">
    <property type="term" value="F:calcium ion binding"/>
    <property type="evidence" value="ECO:0007669"/>
    <property type="project" value="InterPro"/>
</dbReference>
<reference evidence="7" key="1">
    <citation type="submission" date="2021-01" db="EMBL/GenBank/DDBJ databases">
        <authorList>
            <person name="Corre E."/>
            <person name="Pelletier E."/>
            <person name="Niang G."/>
            <person name="Scheremetjew M."/>
            <person name="Finn R."/>
            <person name="Kale V."/>
            <person name="Holt S."/>
            <person name="Cochrane G."/>
            <person name="Meng A."/>
            <person name="Brown T."/>
            <person name="Cohen L."/>
        </authorList>
    </citation>
    <scope>NUCLEOTIDE SEQUENCE</scope>
    <source>
        <strain evidence="7">CCAP1064/1</strain>
    </source>
</reference>
<feature type="binding site" evidence="6">
    <location>
        <position position="197"/>
    </location>
    <ligand>
        <name>Ca(2+)</name>
        <dbReference type="ChEBI" id="CHEBI:29108"/>
    </ligand>
</feature>
<feature type="binding site" evidence="6">
    <location>
        <position position="136"/>
    </location>
    <ligand>
        <name>Ca(2+)</name>
        <dbReference type="ChEBI" id="CHEBI:29108"/>
    </ligand>
</feature>
<organism evidence="7">
    <name type="scientific">Proboscia inermis</name>
    <dbReference type="NCBI Taxonomy" id="420281"/>
    <lineage>
        <taxon>Eukaryota</taxon>
        <taxon>Sar</taxon>
        <taxon>Stramenopiles</taxon>
        <taxon>Ochrophyta</taxon>
        <taxon>Bacillariophyta</taxon>
        <taxon>Coscinodiscophyceae</taxon>
        <taxon>Rhizosoleniophycidae</taxon>
        <taxon>Rhizosoleniales</taxon>
        <taxon>Rhizosoleniaceae</taxon>
        <taxon>Proboscia</taxon>
    </lineage>
</organism>
<dbReference type="GO" id="GO:0030166">
    <property type="term" value="P:proteoglycan biosynthetic process"/>
    <property type="evidence" value="ECO:0007669"/>
    <property type="project" value="TreeGrafter"/>
</dbReference>
<dbReference type="InterPro" id="IPR036258">
    <property type="entry name" value="Apyrase_sf"/>
</dbReference>
<evidence type="ECO:0000256" key="6">
    <source>
        <dbReference type="PIRSR" id="PIRSR609283-1"/>
    </source>
</evidence>
<dbReference type="InterPro" id="IPR009283">
    <property type="entry name" value="Apyrase"/>
</dbReference>
<gene>
    <name evidence="7" type="ORF">PINE0816_LOCUS10769</name>
</gene>
<dbReference type="GO" id="GO:0045134">
    <property type="term" value="F:UDP phosphatase activity"/>
    <property type="evidence" value="ECO:0007669"/>
    <property type="project" value="TreeGrafter"/>
</dbReference>
<name>A0A7S0C717_9STRA</name>
<dbReference type="Pfam" id="PF06079">
    <property type="entry name" value="Apyrase"/>
    <property type="match status" value="1"/>
</dbReference>
<evidence type="ECO:0000256" key="2">
    <source>
        <dbReference type="ARBA" id="ARBA00022723"/>
    </source>
</evidence>
<evidence type="ECO:0000256" key="3">
    <source>
        <dbReference type="ARBA" id="ARBA00022801"/>
    </source>
</evidence>
<keyword evidence="2 6" id="KW-0479">Metal-binding</keyword>
<comment type="similarity">
    <text evidence="5">Belongs to the apyrase family.</text>
</comment>
<dbReference type="Gene3D" id="2.120.10.100">
    <property type="entry name" value="Apyrase"/>
    <property type="match status" value="1"/>
</dbReference>
<sequence length="214" mass="24452">MKWEWSTVKGELLYIGSMGKEYTNPDGSVANTNNMWISIVNKHGEIVRKEWSDSYNFVRDKLGANYPGYIIIEAVLWSEHLKKWLFLPRRVSTTAYDENEDEHRGSNLLAIVDEHFTSADIVEIKMQTLDNLHGFSTVAFVPGTNDEHAIAVRTVEENCVGGDENACHQRSYFVVFNVLTGEVLMEEVELPDKMKFEGIEFVDIFTSEPLQPKV</sequence>
<keyword evidence="4 6" id="KW-0106">Calcium</keyword>
<evidence type="ECO:0000256" key="5">
    <source>
        <dbReference type="ARBA" id="ARBA00025738"/>
    </source>
</evidence>
<evidence type="ECO:0000313" key="7">
    <source>
        <dbReference type="EMBL" id="CAD8414635.1"/>
    </source>
</evidence>
<dbReference type="GO" id="GO:0004382">
    <property type="term" value="F:GDP phosphatase activity"/>
    <property type="evidence" value="ECO:0007669"/>
    <property type="project" value="TreeGrafter"/>
</dbReference>
<comment type="cofactor">
    <cofactor evidence="1 6">
        <name>Ca(2+)</name>
        <dbReference type="ChEBI" id="CHEBI:29108"/>
    </cofactor>
</comment>
<dbReference type="EMBL" id="HBEL01022978">
    <property type="protein sequence ID" value="CAD8414635.1"/>
    <property type="molecule type" value="Transcribed_RNA"/>
</dbReference>
<dbReference type="PANTHER" id="PTHR13023">
    <property type="entry name" value="APYRASE"/>
    <property type="match status" value="1"/>
</dbReference>
<keyword evidence="3" id="KW-0378">Hydrolase</keyword>
<evidence type="ECO:0008006" key="8">
    <source>
        <dbReference type="Google" id="ProtNLM"/>
    </source>
</evidence>
<accession>A0A7S0C717</accession>